<dbReference type="Gene3D" id="1.10.579.10">
    <property type="entry name" value="DNA Cyclobutane Dipyrimidine Photolyase, subunit A, domain 3"/>
    <property type="match status" value="1"/>
</dbReference>
<dbReference type="SUPFAM" id="SSF48173">
    <property type="entry name" value="Cryptochrome/photolyase FAD-binding domain"/>
    <property type="match status" value="1"/>
</dbReference>
<dbReference type="Gene3D" id="3.40.50.620">
    <property type="entry name" value="HUPs"/>
    <property type="match status" value="1"/>
</dbReference>
<protein>
    <submittedName>
        <fullName evidence="2">Deoxyribodipyrimidine photolyase-like protein</fullName>
    </submittedName>
</protein>
<keyword evidence="3" id="KW-1185">Reference proteome</keyword>
<dbReference type="PANTHER" id="PTHR38657">
    <property type="entry name" value="SLR1343 PROTEIN"/>
    <property type="match status" value="1"/>
</dbReference>
<organism evidence="2 3">
    <name type="scientific">alpha proteobacterium IMCC14465</name>
    <dbReference type="NCBI Taxonomy" id="1220535"/>
    <lineage>
        <taxon>Bacteria</taxon>
        <taxon>Pseudomonadati</taxon>
        <taxon>Pseudomonadota</taxon>
        <taxon>Alphaproteobacteria</taxon>
        <taxon>PS1 clade</taxon>
    </lineage>
</organism>
<sequence>MKRLFVICGDQLNPAAQILSDFDPAHDALVMTEALEGASPDKHKTRQHKKRLIMFFAAMRHYRNARRAEGKQVFYYALDDTTENQGAPQNTTEGMLRAAKEFEPDQILVTRTGDWHEQQALTKAAGNRLVLLEDDHFFTTPEDFASFAEGRKKLVLEDFYRPLRRKTGWLMDGKDPVGGQWNFDKDNRKSFGKDGPPLMPARKPFEPDDVTRSVQAMVDRMFPEAPGKSDGFAEPVTPDQAMQALQDFITYRLPDFGTYEDAIATGHVTLYHSRLSAVMNLHLISPQQVCEAALDAYEKGAAPINAVEGFIRQILGWREFVRGLYWHYMPDYAGLNKLDANQEVPEFFWTGETDMACIADALNSVLSEGYAHHIQRLMVLGLFLMQYGANPYAVHEWHMGLYLDAIDWVSLPNVVGMSQFGDGGIMGTKPYAASGAYIDRMSDCCKACPYSPKKADGPEACPVTALYWDFLAQHEQKFRKNPRMAFQLKNLDRKNPEELASIRDTAQALRNKCARGTRI</sequence>
<evidence type="ECO:0000313" key="2">
    <source>
        <dbReference type="EMBL" id="EJW20965.1"/>
    </source>
</evidence>
<dbReference type="eggNOG" id="COG3046">
    <property type="taxonomic scope" value="Bacteria"/>
</dbReference>
<comment type="caution">
    <text evidence="2">The sequence shown here is derived from an EMBL/GenBank/DDBJ whole genome shotgun (WGS) entry which is preliminary data.</text>
</comment>
<evidence type="ECO:0000313" key="3">
    <source>
        <dbReference type="Proteomes" id="UP000004836"/>
    </source>
</evidence>
<gene>
    <name evidence="2" type="ORF">IMCC14465_07610</name>
</gene>
<dbReference type="PANTHER" id="PTHR38657:SF1">
    <property type="entry name" value="SLR1343 PROTEIN"/>
    <property type="match status" value="1"/>
</dbReference>
<dbReference type="AlphaFoldDB" id="J9A3N6"/>
<dbReference type="Gene3D" id="1.25.40.80">
    <property type="match status" value="1"/>
</dbReference>
<name>J9A3N6_9PROT</name>
<reference evidence="2 3" key="1">
    <citation type="journal article" date="2012" name="J. Bacteriol.">
        <title>Genome Sequence of Strain IMCC14465, Isolated from the East Sea, Belonging to the PS1 Clade of Alphaproteobacteria.</title>
        <authorList>
            <person name="Yang S.J."/>
            <person name="Kang I."/>
            <person name="Cho J.C."/>
        </authorList>
    </citation>
    <scope>NUCLEOTIDE SEQUENCE [LARGE SCALE GENOMIC DNA]</scope>
    <source>
        <strain evidence="2 3">IMCC14465</strain>
    </source>
</reference>
<dbReference type="InterPro" id="IPR007357">
    <property type="entry name" value="PhrB-like"/>
</dbReference>
<dbReference type="GO" id="GO:0016829">
    <property type="term" value="F:lyase activity"/>
    <property type="evidence" value="ECO:0007669"/>
    <property type="project" value="UniProtKB-KW"/>
</dbReference>
<dbReference type="InterPro" id="IPR052551">
    <property type="entry name" value="UV-DNA_repair_photolyase"/>
</dbReference>
<dbReference type="STRING" id="1220535.IMCC14465_07610"/>
<dbReference type="Pfam" id="PF04244">
    <property type="entry name" value="DPRP"/>
    <property type="match status" value="1"/>
</dbReference>
<dbReference type="InterPro" id="IPR014729">
    <property type="entry name" value="Rossmann-like_a/b/a_fold"/>
</dbReference>
<evidence type="ECO:0000256" key="1">
    <source>
        <dbReference type="SAM" id="MobiDB-lite"/>
    </source>
</evidence>
<dbReference type="PATRIC" id="fig|1220535.3.peg.758"/>
<dbReference type="Gene3D" id="1.10.10.1710">
    <property type="entry name" value="Deoxyribodipyrimidine photolyase-related"/>
    <property type="match status" value="1"/>
</dbReference>
<dbReference type="InterPro" id="IPR036134">
    <property type="entry name" value="Crypto/Photolyase_FAD-like_sf"/>
</dbReference>
<keyword evidence="2" id="KW-0456">Lyase</keyword>
<accession>J9A3N6</accession>
<dbReference type="OrthoDB" id="5288100at2"/>
<dbReference type="EMBL" id="ALYF01000003">
    <property type="protein sequence ID" value="EJW20965.1"/>
    <property type="molecule type" value="Genomic_DNA"/>
</dbReference>
<proteinExistence type="predicted"/>
<feature type="region of interest" description="Disordered" evidence="1">
    <location>
        <begin position="181"/>
        <end position="206"/>
    </location>
</feature>
<dbReference type="Proteomes" id="UP000004836">
    <property type="component" value="Unassembled WGS sequence"/>
</dbReference>
<feature type="compositionally biased region" description="Basic and acidic residues" evidence="1">
    <location>
        <begin position="183"/>
        <end position="192"/>
    </location>
</feature>